<sequence length="86" mass="9413">MCSQRVHVKSSAVPQASSADDPRPAPPVQPDLEDCCHSGCSPCVFDLYDEALERYRIALTEWEARQAQRVAAAAAAATRGDARKRR</sequence>
<dbReference type="RefSeq" id="WP_317019229.1">
    <property type="nucleotide sequence ID" value="NZ_CP136512.1"/>
</dbReference>
<reference evidence="3 4" key="1">
    <citation type="submission" date="2023-10" db="EMBL/GenBank/DDBJ databases">
        <title>Surface-active antibiotics is a multifunctional adaptation for post-fire microbes.</title>
        <authorList>
            <person name="Liu M.D."/>
            <person name="Du Y."/>
            <person name="Koupaei S.K."/>
            <person name="Kim N.R."/>
            <person name="Zhang W."/>
            <person name="Traxler M.F."/>
        </authorList>
    </citation>
    <scope>NUCLEOTIDE SEQUENCE [LARGE SCALE GENOMIC DNA]</scope>
    <source>
        <strain evidence="3 4">F3</strain>
    </source>
</reference>
<dbReference type="EMBL" id="CP136512">
    <property type="protein sequence ID" value="WOD16592.1"/>
    <property type="molecule type" value="Genomic_DNA"/>
</dbReference>
<proteinExistence type="predicted"/>
<dbReference type="Pfam" id="PF09791">
    <property type="entry name" value="Oxidored-like"/>
    <property type="match status" value="1"/>
</dbReference>
<evidence type="ECO:0000256" key="1">
    <source>
        <dbReference type="SAM" id="MobiDB-lite"/>
    </source>
</evidence>
<protein>
    <submittedName>
        <fullName evidence="3">Oxidoreductase-like domain-containing protein</fullName>
    </submittedName>
</protein>
<evidence type="ECO:0000313" key="4">
    <source>
        <dbReference type="Proteomes" id="UP001302652"/>
    </source>
</evidence>
<dbReference type="PANTHER" id="PTHR21193">
    <property type="entry name" value="OXIDOREDUCTASE-LIKE DOMAIN-CONTAINING PROTEIN 1"/>
    <property type="match status" value="1"/>
</dbReference>
<feature type="region of interest" description="Disordered" evidence="1">
    <location>
        <begin position="1"/>
        <end position="31"/>
    </location>
</feature>
<dbReference type="PANTHER" id="PTHR21193:SF3">
    <property type="entry name" value="OXIDOREDUCTASE-LIKE DOMAIN-CONTAINING PROTEIN 1"/>
    <property type="match status" value="1"/>
</dbReference>
<dbReference type="Proteomes" id="UP001302652">
    <property type="component" value="Chromosome 2"/>
</dbReference>
<keyword evidence="4" id="KW-1185">Reference proteome</keyword>
<evidence type="ECO:0000313" key="3">
    <source>
        <dbReference type="EMBL" id="WOD16592.1"/>
    </source>
</evidence>
<evidence type="ECO:0000259" key="2">
    <source>
        <dbReference type="Pfam" id="PF09791"/>
    </source>
</evidence>
<name>A0ABZ0EJV2_9BURK</name>
<feature type="domain" description="Oxidoreductase-like" evidence="2">
    <location>
        <begin position="24"/>
        <end position="63"/>
    </location>
</feature>
<dbReference type="InterPro" id="IPR039251">
    <property type="entry name" value="OXLD1"/>
</dbReference>
<organism evidence="3 4">
    <name type="scientific">Paraburkholderia kirstenboschensis</name>
    <dbReference type="NCBI Taxonomy" id="1245436"/>
    <lineage>
        <taxon>Bacteria</taxon>
        <taxon>Pseudomonadati</taxon>
        <taxon>Pseudomonadota</taxon>
        <taxon>Betaproteobacteria</taxon>
        <taxon>Burkholderiales</taxon>
        <taxon>Burkholderiaceae</taxon>
        <taxon>Paraburkholderia</taxon>
    </lineage>
</organism>
<accession>A0ABZ0EJV2</accession>
<gene>
    <name evidence="3" type="ORF">RW095_11915</name>
</gene>
<dbReference type="InterPro" id="IPR019180">
    <property type="entry name" value="Oxidoreductase-like_N"/>
</dbReference>